<organism evidence="3 4">
    <name type="scientific">Candidatus Faeciplasma pullistercoris</name>
    <dbReference type="NCBI Taxonomy" id="2840800"/>
    <lineage>
        <taxon>Bacteria</taxon>
        <taxon>Bacillati</taxon>
        <taxon>Bacillota</taxon>
        <taxon>Clostridia</taxon>
        <taxon>Eubacteriales</taxon>
        <taxon>Oscillospiraceae</taxon>
        <taxon>Oscillospiraceae incertae sedis</taxon>
        <taxon>Candidatus Faeciplasma</taxon>
    </lineage>
</organism>
<accession>A0A9D1KKY5</accession>
<feature type="compositionally biased region" description="Low complexity" evidence="1">
    <location>
        <begin position="67"/>
        <end position="78"/>
    </location>
</feature>
<evidence type="ECO:0000256" key="2">
    <source>
        <dbReference type="SAM" id="SignalP"/>
    </source>
</evidence>
<name>A0A9D1KKY5_9FIRM</name>
<feature type="compositionally biased region" description="Acidic residues" evidence="1">
    <location>
        <begin position="92"/>
        <end position="102"/>
    </location>
</feature>
<reference evidence="3" key="2">
    <citation type="journal article" date="2021" name="PeerJ">
        <title>Extensive microbial diversity within the chicken gut microbiome revealed by metagenomics and culture.</title>
        <authorList>
            <person name="Gilroy R."/>
            <person name="Ravi A."/>
            <person name="Getino M."/>
            <person name="Pursley I."/>
            <person name="Horton D.L."/>
            <person name="Alikhan N.F."/>
            <person name="Baker D."/>
            <person name="Gharbi K."/>
            <person name="Hall N."/>
            <person name="Watson M."/>
            <person name="Adriaenssens E.M."/>
            <person name="Foster-Nyarko E."/>
            <person name="Jarju S."/>
            <person name="Secka A."/>
            <person name="Antonio M."/>
            <person name="Oren A."/>
            <person name="Chaudhuri R.R."/>
            <person name="La Ragione R."/>
            <person name="Hildebrand F."/>
            <person name="Pallen M.J."/>
        </authorList>
    </citation>
    <scope>NUCLEOTIDE SEQUENCE</scope>
    <source>
        <strain evidence="3">CHK33-4379</strain>
    </source>
</reference>
<feature type="compositionally biased region" description="Polar residues" evidence="1">
    <location>
        <begin position="41"/>
        <end position="66"/>
    </location>
</feature>
<dbReference type="PROSITE" id="PS51257">
    <property type="entry name" value="PROKAR_LIPOPROTEIN"/>
    <property type="match status" value="1"/>
</dbReference>
<reference evidence="3" key="1">
    <citation type="submission" date="2020-10" db="EMBL/GenBank/DDBJ databases">
        <authorList>
            <person name="Gilroy R."/>
        </authorList>
    </citation>
    <scope>NUCLEOTIDE SEQUENCE</scope>
    <source>
        <strain evidence="3">CHK33-4379</strain>
    </source>
</reference>
<dbReference type="AlphaFoldDB" id="A0A9D1KKY5"/>
<feature type="region of interest" description="Disordered" evidence="1">
    <location>
        <begin position="41"/>
        <end position="104"/>
    </location>
</feature>
<gene>
    <name evidence="3" type="ORF">IAC39_01270</name>
</gene>
<evidence type="ECO:0000256" key="1">
    <source>
        <dbReference type="SAM" id="MobiDB-lite"/>
    </source>
</evidence>
<feature type="signal peptide" evidence="2">
    <location>
        <begin position="1"/>
        <end position="32"/>
    </location>
</feature>
<dbReference type="Proteomes" id="UP000824136">
    <property type="component" value="Unassembled WGS sequence"/>
</dbReference>
<keyword evidence="2" id="KW-0732">Signal</keyword>
<proteinExistence type="predicted"/>
<feature type="chain" id="PRO_5038491763" evidence="2">
    <location>
        <begin position="33"/>
        <end position="503"/>
    </location>
</feature>
<sequence length="503" mass="55120">MNAEVKIMRISKRIAAAAVAAAMCLALFGCTADEERNQDMTTVPTGETEATNNTQPQGDTEDTTQPAGITEATGTTEAVQPDGAQTQVSEETQPEDASEQEGDPMALILSTLEENGREYGEPETSEMSGEYGQVEASYASSGNSGISVIRFDSSKSAEAYSGYFGSDGSSFDSGLESKIIDYNSPVHLWVYGSYIIQYNSPVGEDLQLLNGIFGYEFAGAGSDYFFPPYATELVNLITDAGFTCATTWVTPLQQLYMYQPDSMCRIMVSNGDEIILSYFSDETRAIDHAARFSANGKAYTGFQGNDHMTIELGRKAPVHLFRKGGVVADYCDATPELLPILDEYYGPQFAGEPYDAVGEPEGVNYGALFIRTDCIAAQDIPYPQYIVIRSRGELMEYYEKNKSLYDLESRAAYGQVGWLDFANALTDEWFEQNDLVLIILSEPSGSITHEVASVTQSHDGSYTVTIRRNVPEIGTDDMAQWHLFLSVESEKLSPLEVVDIVIE</sequence>
<comment type="caution">
    <text evidence="3">The sequence shown here is derived from an EMBL/GenBank/DDBJ whole genome shotgun (WGS) entry which is preliminary data.</text>
</comment>
<evidence type="ECO:0000313" key="4">
    <source>
        <dbReference type="Proteomes" id="UP000824136"/>
    </source>
</evidence>
<protein>
    <submittedName>
        <fullName evidence="3">Uncharacterized protein</fullName>
    </submittedName>
</protein>
<dbReference type="EMBL" id="DVLL01000006">
    <property type="protein sequence ID" value="HIT58343.1"/>
    <property type="molecule type" value="Genomic_DNA"/>
</dbReference>
<evidence type="ECO:0000313" key="3">
    <source>
        <dbReference type="EMBL" id="HIT58343.1"/>
    </source>
</evidence>